<dbReference type="GeneID" id="109375831"/>
<dbReference type="Gene3D" id="3.90.228.10">
    <property type="match status" value="1"/>
</dbReference>
<keyword evidence="1 5" id="KW-0328">Glycosyltransferase</keyword>
<sequence>MSCEGHYIGYMFLGEVALGREHHITIDEPSLKQPPPGFDSVIARGRTEPDPTQDTEVELDGQRVAVPQGRPVPCPEFGSSTFSQSEYLIYQESQCRLRYLLEVHL</sequence>
<keyword evidence="7" id="KW-1185">Reference proteome</keyword>
<evidence type="ECO:0000256" key="3">
    <source>
        <dbReference type="ARBA" id="ARBA00023027"/>
    </source>
</evidence>
<dbReference type="EC" id="2.4.2.-" evidence="5"/>
<comment type="similarity">
    <text evidence="4">Belongs to the ARTD/PARP family.</text>
</comment>
<dbReference type="GO" id="GO:0035861">
    <property type="term" value="C:site of double-strand break"/>
    <property type="evidence" value="ECO:0007669"/>
    <property type="project" value="TreeGrafter"/>
</dbReference>
<dbReference type="AlphaFoldDB" id="A0A8B7QFN4"/>
<dbReference type="InterPro" id="IPR050800">
    <property type="entry name" value="ARTD/PARP"/>
</dbReference>
<feature type="domain" description="PARP catalytic" evidence="6">
    <location>
        <begin position="1"/>
        <end position="105"/>
    </location>
</feature>
<reference evidence="8" key="1">
    <citation type="submission" date="2025-08" db="UniProtKB">
        <authorList>
            <consortium name="RefSeq"/>
        </authorList>
    </citation>
    <scope>IDENTIFICATION</scope>
    <source>
        <tissue evidence="8">Muscle</tissue>
    </source>
</reference>
<keyword evidence="2 5" id="KW-0808">Transferase</keyword>
<evidence type="ECO:0000313" key="8">
    <source>
        <dbReference type="RefSeq" id="XP_019486872.1"/>
    </source>
</evidence>
<dbReference type="OrthoDB" id="2017365at2759"/>
<keyword evidence="3 5" id="KW-0520">NAD</keyword>
<dbReference type="Pfam" id="PF00644">
    <property type="entry name" value="PARP"/>
    <property type="match status" value="1"/>
</dbReference>
<dbReference type="PROSITE" id="PS51059">
    <property type="entry name" value="PARP_CATALYTIC"/>
    <property type="match status" value="1"/>
</dbReference>
<dbReference type="GO" id="GO:1990404">
    <property type="term" value="F:NAD+-protein mono-ADP-ribosyltransferase activity"/>
    <property type="evidence" value="ECO:0007669"/>
    <property type="project" value="TreeGrafter"/>
</dbReference>
<dbReference type="GO" id="GO:0005730">
    <property type="term" value="C:nucleolus"/>
    <property type="evidence" value="ECO:0007669"/>
    <property type="project" value="TreeGrafter"/>
</dbReference>
<dbReference type="PANTHER" id="PTHR10459:SF66">
    <property type="entry name" value="PROTEIN MONO-ADP-RIBOSYLTRANSFERASE PARP3"/>
    <property type="match status" value="1"/>
</dbReference>
<name>A0A8B7QFN4_HIPAR</name>
<organism evidence="7 8">
    <name type="scientific">Hipposideros armiger</name>
    <name type="common">Great Himalayan leaf-nosed bat</name>
    <dbReference type="NCBI Taxonomy" id="186990"/>
    <lineage>
        <taxon>Eukaryota</taxon>
        <taxon>Metazoa</taxon>
        <taxon>Chordata</taxon>
        <taxon>Craniata</taxon>
        <taxon>Vertebrata</taxon>
        <taxon>Euteleostomi</taxon>
        <taxon>Mammalia</taxon>
        <taxon>Eutheria</taxon>
        <taxon>Laurasiatheria</taxon>
        <taxon>Chiroptera</taxon>
        <taxon>Yinpterochiroptera</taxon>
        <taxon>Rhinolophoidea</taxon>
        <taxon>Hipposideridae</taxon>
        <taxon>Hipposideros</taxon>
    </lineage>
</organism>
<dbReference type="RefSeq" id="XP_019486872.1">
    <property type="nucleotide sequence ID" value="XM_019631327.1"/>
</dbReference>
<evidence type="ECO:0000313" key="7">
    <source>
        <dbReference type="Proteomes" id="UP000694851"/>
    </source>
</evidence>
<accession>A0A8B7QFN4</accession>
<gene>
    <name evidence="8" type="primary">LOC109375831</name>
</gene>
<dbReference type="GO" id="GO:0006302">
    <property type="term" value="P:double-strand break repair"/>
    <property type="evidence" value="ECO:0007669"/>
    <property type="project" value="TreeGrafter"/>
</dbReference>
<evidence type="ECO:0000256" key="2">
    <source>
        <dbReference type="ARBA" id="ARBA00022679"/>
    </source>
</evidence>
<proteinExistence type="inferred from homology"/>
<evidence type="ECO:0000256" key="4">
    <source>
        <dbReference type="ARBA" id="ARBA00024347"/>
    </source>
</evidence>
<dbReference type="GO" id="GO:0003950">
    <property type="term" value="F:NAD+ poly-ADP-ribosyltransferase activity"/>
    <property type="evidence" value="ECO:0007669"/>
    <property type="project" value="UniProtKB-UniRule"/>
</dbReference>
<dbReference type="PANTHER" id="PTHR10459">
    <property type="entry name" value="DNA LIGASE"/>
    <property type="match status" value="1"/>
</dbReference>
<evidence type="ECO:0000256" key="5">
    <source>
        <dbReference type="RuleBase" id="RU362114"/>
    </source>
</evidence>
<protein>
    <recommendedName>
        <fullName evidence="5">Poly [ADP-ribose] polymerase</fullName>
        <shortName evidence="5">PARP</shortName>
        <ecNumber evidence="5">2.4.2.-</ecNumber>
    </recommendedName>
</protein>
<evidence type="ECO:0000256" key="1">
    <source>
        <dbReference type="ARBA" id="ARBA00022676"/>
    </source>
</evidence>
<evidence type="ECO:0000259" key="6">
    <source>
        <dbReference type="PROSITE" id="PS51059"/>
    </source>
</evidence>
<dbReference type="KEGG" id="hai:109375831"/>
<dbReference type="SUPFAM" id="SSF56399">
    <property type="entry name" value="ADP-ribosylation"/>
    <property type="match status" value="1"/>
</dbReference>
<dbReference type="InterPro" id="IPR012317">
    <property type="entry name" value="Poly(ADP-ribose)pol_cat_dom"/>
</dbReference>
<dbReference type="GO" id="GO:0070212">
    <property type="term" value="P:protein poly-ADP-ribosylation"/>
    <property type="evidence" value="ECO:0007669"/>
    <property type="project" value="TreeGrafter"/>
</dbReference>
<dbReference type="Proteomes" id="UP000694851">
    <property type="component" value="Unplaced"/>
</dbReference>